<name>A0A1E7K6P3_9ACTN</name>
<dbReference type="EMBL" id="LJGV01000022">
    <property type="protein sequence ID" value="OEU99590.1"/>
    <property type="molecule type" value="Genomic_DNA"/>
</dbReference>
<evidence type="ECO:0000256" key="1">
    <source>
        <dbReference type="SAM" id="MobiDB-lite"/>
    </source>
</evidence>
<proteinExistence type="predicted"/>
<protein>
    <submittedName>
        <fullName evidence="2">Uncharacterized protein</fullName>
    </submittedName>
</protein>
<dbReference type="RefSeq" id="WP_019353970.1">
    <property type="nucleotide sequence ID" value="NZ_LJGV01000022.1"/>
</dbReference>
<gene>
    <name evidence="2" type="ORF">AN217_19220</name>
</gene>
<organism evidence="2 3">
    <name type="scientific">Streptomyces qinglanensis</name>
    <dbReference type="NCBI Taxonomy" id="943816"/>
    <lineage>
        <taxon>Bacteria</taxon>
        <taxon>Bacillati</taxon>
        <taxon>Actinomycetota</taxon>
        <taxon>Actinomycetes</taxon>
        <taxon>Kitasatosporales</taxon>
        <taxon>Streptomycetaceae</taxon>
        <taxon>Streptomyces</taxon>
    </lineage>
</organism>
<dbReference type="AlphaFoldDB" id="A0A1E7K6P3"/>
<evidence type="ECO:0000313" key="2">
    <source>
        <dbReference type="EMBL" id="OEU99590.1"/>
    </source>
</evidence>
<sequence>MVALLLSVVLVGCGDGESGHPTGLTPGDATTSAAGGNEGAESPSAAPESRNRKYVAMTMEGELHAMLSFQVYPAGGQVVGKYTLIHFDGSGREIRTKTDFNGRGTGTMFEFEGLTDYGNVKGTLSEDRTRLKLDRTFGVEKTQWTILSSEDAFESTVKKYAKRFESCSKKKDYNPCEDVT</sequence>
<comment type="caution">
    <text evidence="2">The sequence shown here is derived from an EMBL/GenBank/DDBJ whole genome shotgun (WGS) entry which is preliminary data.</text>
</comment>
<accession>A0A1E7K6P3</accession>
<reference evidence="2 3" key="1">
    <citation type="journal article" date="2016" name="Front. Microbiol.">
        <title>Comparative Genomics Analysis of Streptomyces Species Reveals Their Adaptation to the Marine Environment and Their Diversity at the Genomic Level.</title>
        <authorList>
            <person name="Tian X."/>
            <person name="Zhang Z."/>
            <person name="Yang T."/>
            <person name="Chen M."/>
            <person name="Li J."/>
            <person name="Chen F."/>
            <person name="Yang J."/>
            <person name="Li W."/>
            <person name="Zhang B."/>
            <person name="Zhang Z."/>
            <person name="Wu J."/>
            <person name="Zhang C."/>
            <person name="Long L."/>
            <person name="Xiao J."/>
        </authorList>
    </citation>
    <scope>NUCLEOTIDE SEQUENCE [LARGE SCALE GENOMIC DNA]</scope>
    <source>
        <strain evidence="2 3">SCSIO M10379</strain>
    </source>
</reference>
<dbReference type="Proteomes" id="UP000175829">
    <property type="component" value="Unassembled WGS sequence"/>
</dbReference>
<evidence type="ECO:0000313" key="3">
    <source>
        <dbReference type="Proteomes" id="UP000175829"/>
    </source>
</evidence>
<dbReference type="PATRIC" id="fig|943816.4.peg.3348"/>
<feature type="region of interest" description="Disordered" evidence="1">
    <location>
        <begin position="17"/>
        <end position="51"/>
    </location>
</feature>